<reference evidence="6 7" key="1">
    <citation type="submission" date="2019-07" db="EMBL/GenBank/DDBJ databases">
        <title>Genomic Encyclopedia of Archaeal and Bacterial Type Strains, Phase II (KMG-II): from individual species to whole genera.</title>
        <authorList>
            <person name="Goeker M."/>
        </authorList>
    </citation>
    <scope>NUCLEOTIDE SEQUENCE [LARGE SCALE GENOMIC DNA]</scope>
    <source>
        <strain evidence="6 7">DSM 21935</strain>
    </source>
</reference>
<dbReference type="EMBL" id="VNHY01000004">
    <property type="protein sequence ID" value="TYP92140.1"/>
    <property type="molecule type" value="Genomic_DNA"/>
</dbReference>
<organism evidence="6 7">
    <name type="scientific">Fodinibius salinus</name>
    <dbReference type="NCBI Taxonomy" id="860790"/>
    <lineage>
        <taxon>Bacteria</taxon>
        <taxon>Pseudomonadati</taxon>
        <taxon>Balneolota</taxon>
        <taxon>Balneolia</taxon>
        <taxon>Balneolales</taxon>
        <taxon>Balneolaceae</taxon>
        <taxon>Fodinibius</taxon>
    </lineage>
</organism>
<protein>
    <submittedName>
        <fullName evidence="6">Protein-S-isoprenylcysteine O-methyltransferase Ste14</fullName>
    </submittedName>
</protein>
<comment type="subcellular location">
    <subcellularLocation>
        <location evidence="1">Endomembrane system</location>
        <topology evidence="1">Multi-pass membrane protein</topology>
    </subcellularLocation>
</comment>
<dbReference type="Gene3D" id="1.20.120.1630">
    <property type="match status" value="1"/>
</dbReference>
<dbReference type="InterPro" id="IPR007318">
    <property type="entry name" value="Phopholipid_MeTrfase"/>
</dbReference>
<evidence type="ECO:0000256" key="5">
    <source>
        <dbReference type="SAM" id="Phobius"/>
    </source>
</evidence>
<keyword evidence="6" id="KW-0808">Transferase</keyword>
<dbReference type="Pfam" id="PF04191">
    <property type="entry name" value="PEMT"/>
    <property type="match status" value="1"/>
</dbReference>
<comment type="caution">
    <text evidence="6">The sequence shown here is derived from an EMBL/GenBank/DDBJ whole genome shotgun (WGS) entry which is preliminary data.</text>
</comment>
<dbReference type="GO" id="GO:0008168">
    <property type="term" value="F:methyltransferase activity"/>
    <property type="evidence" value="ECO:0007669"/>
    <property type="project" value="UniProtKB-KW"/>
</dbReference>
<keyword evidence="6" id="KW-0489">Methyltransferase</keyword>
<dbReference type="PANTHER" id="PTHR12714:SF24">
    <property type="entry name" value="SLR1182 PROTEIN"/>
    <property type="match status" value="1"/>
</dbReference>
<proteinExistence type="predicted"/>
<dbReference type="AlphaFoldDB" id="A0A5D3YIS1"/>
<sequence length="150" mass="16968">MALKIPPALVFVIIAGLMHLVSLFLPFGSLTLSGAYWVAGLLMVAGGVLGVAGLLQFYRNGTSVDPHKPAEASTLVTDGIYQYTRNPMYLALFFLLIAYASILQNVLNLFILPLFIWYMNKYQIIPEEEIMEEKFSSKYLKYKSEVHRWL</sequence>
<feature type="transmembrane region" description="Helical" evidence="5">
    <location>
        <begin position="34"/>
        <end position="58"/>
    </location>
</feature>
<evidence type="ECO:0000313" key="7">
    <source>
        <dbReference type="Proteomes" id="UP000324595"/>
    </source>
</evidence>
<evidence type="ECO:0000256" key="4">
    <source>
        <dbReference type="ARBA" id="ARBA00023136"/>
    </source>
</evidence>
<feature type="transmembrane region" description="Helical" evidence="5">
    <location>
        <begin position="89"/>
        <end position="118"/>
    </location>
</feature>
<evidence type="ECO:0000256" key="2">
    <source>
        <dbReference type="ARBA" id="ARBA00022692"/>
    </source>
</evidence>
<name>A0A5D3YIS1_9BACT</name>
<gene>
    <name evidence="6" type="ORF">LX73_2390</name>
</gene>
<keyword evidence="7" id="KW-1185">Reference proteome</keyword>
<feature type="transmembrane region" description="Helical" evidence="5">
    <location>
        <begin position="7"/>
        <end position="28"/>
    </location>
</feature>
<dbReference type="GO" id="GO:0032259">
    <property type="term" value="P:methylation"/>
    <property type="evidence" value="ECO:0007669"/>
    <property type="project" value="UniProtKB-KW"/>
</dbReference>
<dbReference type="GO" id="GO:0012505">
    <property type="term" value="C:endomembrane system"/>
    <property type="evidence" value="ECO:0007669"/>
    <property type="project" value="UniProtKB-SubCell"/>
</dbReference>
<evidence type="ECO:0000313" key="6">
    <source>
        <dbReference type="EMBL" id="TYP92140.1"/>
    </source>
</evidence>
<dbReference type="PANTHER" id="PTHR12714">
    <property type="entry name" value="PROTEIN-S ISOPRENYLCYSTEINE O-METHYLTRANSFERASE"/>
    <property type="match status" value="1"/>
</dbReference>
<evidence type="ECO:0000256" key="1">
    <source>
        <dbReference type="ARBA" id="ARBA00004127"/>
    </source>
</evidence>
<dbReference type="Proteomes" id="UP000324595">
    <property type="component" value="Unassembled WGS sequence"/>
</dbReference>
<keyword evidence="4 5" id="KW-0472">Membrane</keyword>
<evidence type="ECO:0000256" key="3">
    <source>
        <dbReference type="ARBA" id="ARBA00022989"/>
    </source>
</evidence>
<keyword evidence="3 5" id="KW-1133">Transmembrane helix</keyword>
<keyword evidence="2 5" id="KW-0812">Transmembrane</keyword>
<dbReference type="OrthoDB" id="9809773at2"/>
<dbReference type="RefSeq" id="WP_148899700.1">
    <property type="nucleotide sequence ID" value="NZ_VNHY01000004.1"/>
</dbReference>
<accession>A0A5D3YIS1</accession>